<dbReference type="AlphaFoldDB" id="A0A6C2UGP9"/>
<keyword evidence="2" id="KW-0472">Membrane</keyword>
<evidence type="ECO:0000313" key="5">
    <source>
        <dbReference type="Proteomes" id="UP000346198"/>
    </source>
</evidence>
<gene>
    <name evidence="4" type="ORF">SCARR_01418</name>
</gene>
<dbReference type="RefSeq" id="WP_136060768.1">
    <property type="nucleotide sequence ID" value="NZ_CAAHFH010000001.1"/>
</dbReference>
<dbReference type="NCBIfam" id="TIGR02595">
    <property type="entry name" value="PEP_CTERM"/>
    <property type="match status" value="1"/>
</dbReference>
<protein>
    <recommendedName>
        <fullName evidence="6">PEP-CTERM protein-sorting domain-containing protein</fullName>
    </recommendedName>
</protein>
<evidence type="ECO:0000256" key="3">
    <source>
        <dbReference type="SAM" id="SignalP"/>
    </source>
</evidence>
<keyword evidence="2" id="KW-1133">Transmembrane helix</keyword>
<keyword evidence="5" id="KW-1185">Reference proteome</keyword>
<dbReference type="EMBL" id="CAAHFH010000001">
    <property type="protein sequence ID" value="VGO19360.1"/>
    <property type="molecule type" value="Genomic_DNA"/>
</dbReference>
<dbReference type="Proteomes" id="UP000346198">
    <property type="component" value="Unassembled WGS sequence"/>
</dbReference>
<organism evidence="4 5">
    <name type="scientific">Pontiella sulfatireligans</name>
    <dbReference type="NCBI Taxonomy" id="2750658"/>
    <lineage>
        <taxon>Bacteria</taxon>
        <taxon>Pseudomonadati</taxon>
        <taxon>Kiritimatiellota</taxon>
        <taxon>Kiritimatiellia</taxon>
        <taxon>Kiritimatiellales</taxon>
        <taxon>Pontiellaceae</taxon>
        <taxon>Pontiella</taxon>
    </lineage>
</organism>
<evidence type="ECO:0008006" key="6">
    <source>
        <dbReference type="Google" id="ProtNLM"/>
    </source>
</evidence>
<feature type="signal peptide" evidence="3">
    <location>
        <begin position="1"/>
        <end position="20"/>
    </location>
</feature>
<feature type="transmembrane region" description="Helical" evidence="2">
    <location>
        <begin position="250"/>
        <end position="269"/>
    </location>
</feature>
<reference evidence="4 5" key="1">
    <citation type="submission" date="2019-04" db="EMBL/GenBank/DDBJ databases">
        <authorList>
            <person name="Van Vliet M D."/>
        </authorList>
    </citation>
    <scope>NUCLEOTIDE SEQUENCE [LARGE SCALE GENOMIC DNA]</scope>
    <source>
        <strain evidence="4 5">F21</strain>
    </source>
</reference>
<keyword evidence="3" id="KW-0732">Signal</keyword>
<feature type="compositionally biased region" description="Polar residues" evidence="1">
    <location>
        <begin position="67"/>
        <end position="81"/>
    </location>
</feature>
<feature type="chain" id="PRO_5025375072" description="PEP-CTERM protein-sorting domain-containing protein" evidence="3">
    <location>
        <begin position="21"/>
        <end position="275"/>
    </location>
</feature>
<keyword evidence="2" id="KW-0812">Transmembrane</keyword>
<evidence type="ECO:0000256" key="1">
    <source>
        <dbReference type="SAM" id="MobiDB-lite"/>
    </source>
</evidence>
<proteinExistence type="predicted"/>
<accession>A0A6C2UGP9</accession>
<dbReference type="InterPro" id="IPR013424">
    <property type="entry name" value="Ice-binding_C"/>
</dbReference>
<evidence type="ECO:0000313" key="4">
    <source>
        <dbReference type="EMBL" id="VGO19360.1"/>
    </source>
</evidence>
<evidence type="ECO:0000256" key="2">
    <source>
        <dbReference type="SAM" id="Phobius"/>
    </source>
</evidence>
<feature type="region of interest" description="Disordered" evidence="1">
    <location>
        <begin position="67"/>
        <end position="87"/>
    </location>
</feature>
<name>A0A6C2UGP9_9BACT</name>
<sequence>MKKSLLIISMIAVGGLSAHAALLVYEGMDYDTGSGTIDSVGTANTGTGFGGAWQTDDGSASFTVGADSQSWGTLPTSGNKLNRTETSDATVSRSVSADLSGASELWFSLLLDVSDMNGSIGIATGAFEGYGNGIGTFTNAASGGFAIEVDNGGTCNISAKVWGTNAGDNEGDKVSLAGQHFLVGQITFDTDGEKDTFKLYNVGTDFALGTAFSTATAAVDESLLDTLSIASKRRYGVDEIRMGTSYVDVIPEPATLGLVTAFGAGVLFIRRRFMI</sequence>